<comment type="caution">
    <text evidence="2">The sequence shown here is derived from an EMBL/GenBank/DDBJ whole genome shotgun (WGS) entry which is preliminary data.</text>
</comment>
<evidence type="ECO:0000313" key="3">
    <source>
        <dbReference type="Proteomes" id="UP001374584"/>
    </source>
</evidence>
<accession>A0AAN9R3Z5</accession>
<keyword evidence="3" id="KW-1185">Reference proteome</keyword>
<dbReference type="Proteomes" id="UP001374584">
    <property type="component" value="Unassembled WGS sequence"/>
</dbReference>
<dbReference type="PROSITE" id="PS50096">
    <property type="entry name" value="IQ"/>
    <property type="match status" value="1"/>
</dbReference>
<dbReference type="AlphaFoldDB" id="A0AAN9R3Z5"/>
<protein>
    <submittedName>
        <fullName evidence="2">Uncharacterized protein</fullName>
    </submittedName>
</protein>
<dbReference type="EMBL" id="JAYMYR010000006">
    <property type="protein sequence ID" value="KAK7357199.1"/>
    <property type="molecule type" value="Genomic_DNA"/>
</dbReference>
<name>A0AAN9R3Z5_PHACN</name>
<evidence type="ECO:0000256" key="1">
    <source>
        <dbReference type="SAM" id="MobiDB-lite"/>
    </source>
</evidence>
<organism evidence="2 3">
    <name type="scientific">Phaseolus coccineus</name>
    <name type="common">Scarlet runner bean</name>
    <name type="synonym">Phaseolus multiflorus</name>
    <dbReference type="NCBI Taxonomy" id="3886"/>
    <lineage>
        <taxon>Eukaryota</taxon>
        <taxon>Viridiplantae</taxon>
        <taxon>Streptophyta</taxon>
        <taxon>Embryophyta</taxon>
        <taxon>Tracheophyta</taxon>
        <taxon>Spermatophyta</taxon>
        <taxon>Magnoliopsida</taxon>
        <taxon>eudicotyledons</taxon>
        <taxon>Gunneridae</taxon>
        <taxon>Pentapetalae</taxon>
        <taxon>rosids</taxon>
        <taxon>fabids</taxon>
        <taxon>Fabales</taxon>
        <taxon>Fabaceae</taxon>
        <taxon>Papilionoideae</taxon>
        <taxon>50 kb inversion clade</taxon>
        <taxon>NPAAA clade</taxon>
        <taxon>indigoferoid/millettioid clade</taxon>
        <taxon>Phaseoleae</taxon>
        <taxon>Phaseolus</taxon>
    </lineage>
</organism>
<proteinExistence type="predicted"/>
<feature type="region of interest" description="Disordered" evidence="1">
    <location>
        <begin position="153"/>
        <end position="173"/>
    </location>
</feature>
<evidence type="ECO:0000313" key="2">
    <source>
        <dbReference type="EMBL" id="KAK7357199.1"/>
    </source>
</evidence>
<sequence>MTITVLPPTTTIHSRNDAARLETTKSEVQIQIQGGCRRTSYVRVYYSASLLELITHHCLIINRGKEAYFGTKLNTMVLLVPSSLHVSFSLSSRFTVSDSKFSFHPPLAVSSITRTSQRAHCSLPSLFLSLTLIIRSNRQRHLRPRFLTSRQGRRAEPRAMGCSRNTRRGGSLPPAAVETAAAVRIHCAFLGYLTRRARRAEPRQWACSRNTHTAAHSLLRQGNGRRHEDPLCIPRLLTQQYTTFAAASHQADEVVGLSPANGPAPEYLLRRLTPSGVRGNGCRHEDPLCIPSGCMKLCMSPPKISGVHHPKPGAIPDNNGTVKALVRVHEDSRQWAAAAKLQF</sequence>
<gene>
    <name evidence="2" type="ORF">VNO80_16482</name>
</gene>
<reference evidence="2 3" key="1">
    <citation type="submission" date="2024-01" db="EMBL/GenBank/DDBJ databases">
        <title>The genomes of 5 underutilized Papilionoideae crops provide insights into root nodulation and disease resistanc.</title>
        <authorList>
            <person name="Jiang F."/>
        </authorList>
    </citation>
    <scope>NUCLEOTIDE SEQUENCE [LARGE SCALE GENOMIC DNA]</scope>
    <source>
        <strain evidence="2">JINMINGXINNONG_FW02</strain>
        <tissue evidence="2">Leaves</tissue>
    </source>
</reference>